<dbReference type="InterPro" id="IPR041651">
    <property type="entry name" value="DUF5610"/>
</dbReference>
<evidence type="ECO:0000259" key="2">
    <source>
        <dbReference type="Pfam" id="PF18433"/>
    </source>
</evidence>
<organism evidence="3 4">
    <name type="scientific">Thalassotalea algicola</name>
    <dbReference type="NCBI Taxonomy" id="2716224"/>
    <lineage>
        <taxon>Bacteria</taxon>
        <taxon>Pseudomonadati</taxon>
        <taxon>Pseudomonadota</taxon>
        <taxon>Gammaproteobacteria</taxon>
        <taxon>Alteromonadales</taxon>
        <taxon>Colwelliaceae</taxon>
        <taxon>Thalassotalea</taxon>
    </lineage>
</organism>
<gene>
    <name evidence="3" type="ORF">HII17_00935</name>
</gene>
<feature type="compositionally biased region" description="Polar residues" evidence="1">
    <location>
        <begin position="15"/>
        <end position="25"/>
    </location>
</feature>
<dbReference type="EMBL" id="JABBXH010000001">
    <property type="protein sequence ID" value="NMP30112.1"/>
    <property type="molecule type" value="Genomic_DNA"/>
</dbReference>
<comment type="caution">
    <text evidence="3">The sequence shown here is derived from an EMBL/GenBank/DDBJ whole genome shotgun (WGS) entry which is preliminary data.</text>
</comment>
<keyword evidence="4" id="KW-1185">Reference proteome</keyword>
<protein>
    <submittedName>
        <fullName evidence="3">DUF5610 domain-containing protein</fullName>
    </submittedName>
</protein>
<proteinExistence type="predicted"/>
<feature type="domain" description="DUF5610" evidence="2">
    <location>
        <begin position="53"/>
        <end position="172"/>
    </location>
</feature>
<evidence type="ECO:0000313" key="3">
    <source>
        <dbReference type="EMBL" id="NMP30112.1"/>
    </source>
</evidence>
<sequence length="197" mass="21601">MQISSHSLHQHGEVSKTSSQKTESLSAYELSKKTKDLGVLKAHLSQSSEAADNSQKLLLKTAITEINEHLAPYLGENAAEKAYESDLDFSPKATAKRIVDGSTAFFASFKENNPDLDEEQALEKFNDIINGGIEKGFADARGILESLKVLEGKVDEDINSTYDFVQQGLVNFREKLLTDLQTANEESSVNESSEVGD</sequence>
<dbReference type="Gene3D" id="1.10.132.90">
    <property type="match status" value="1"/>
</dbReference>
<dbReference type="RefSeq" id="WP_169073454.1">
    <property type="nucleotide sequence ID" value="NZ_JABBXH010000001.1"/>
</dbReference>
<reference evidence="3 4" key="1">
    <citation type="submission" date="2020-04" db="EMBL/GenBank/DDBJ databases">
        <title>Thalassotalea sp. M1531, isolated from the surface of marine red alga.</title>
        <authorList>
            <person name="Pang L."/>
            <person name="Lu D.-C."/>
        </authorList>
    </citation>
    <scope>NUCLEOTIDE SEQUENCE [LARGE SCALE GENOMIC DNA]</scope>
    <source>
        <strain evidence="3 4">M1531</strain>
    </source>
</reference>
<dbReference type="Proteomes" id="UP000568664">
    <property type="component" value="Unassembled WGS sequence"/>
</dbReference>
<dbReference type="Pfam" id="PF18433">
    <property type="entry name" value="DUF5610"/>
    <property type="match status" value="1"/>
</dbReference>
<feature type="region of interest" description="Disordered" evidence="1">
    <location>
        <begin position="1"/>
        <end position="27"/>
    </location>
</feature>
<evidence type="ECO:0000256" key="1">
    <source>
        <dbReference type="SAM" id="MobiDB-lite"/>
    </source>
</evidence>
<dbReference type="AlphaFoldDB" id="A0A7Y0L983"/>
<name>A0A7Y0L983_9GAMM</name>
<accession>A0A7Y0L983</accession>
<evidence type="ECO:0000313" key="4">
    <source>
        <dbReference type="Proteomes" id="UP000568664"/>
    </source>
</evidence>